<evidence type="ECO:0000256" key="11">
    <source>
        <dbReference type="ARBA" id="ARBA00023136"/>
    </source>
</evidence>
<dbReference type="RefSeq" id="WP_183728162.1">
    <property type="nucleotide sequence ID" value="NZ_JACHID010000001.1"/>
</dbReference>
<dbReference type="NCBIfam" id="TIGR01260">
    <property type="entry name" value="ATP_synt_c"/>
    <property type="match status" value="1"/>
</dbReference>
<keyword evidence="6 14" id="KW-0812">Transmembrane</keyword>
<evidence type="ECO:0000313" key="17">
    <source>
        <dbReference type="EMBL" id="MBB5020760.1"/>
    </source>
</evidence>
<keyword evidence="11 14" id="KW-0472">Membrane</keyword>
<dbReference type="EMBL" id="JACHID010000001">
    <property type="protein sequence ID" value="MBB5020760.1"/>
    <property type="molecule type" value="Genomic_DNA"/>
</dbReference>
<dbReference type="Proteomes" id="UP000528322">
    <property type="component" value="Unassembled WGS sequence"/>
</dbReference>
<evidence type="ECO:0000256" key="2">
    <source>
        <dbReference type="ARBA" id="ARBA00006704"/>
    </source>
</evidence>
<feature type="chain" id="PRO_5031533886" description="ATP synthase subunit c" evidence="15">
    <location>
        <begin position="22"/>
        <end position="113"/>
    </location>
</feature>
<evidence type="ECO:0000256" key="5">
    <source>
        <dbReference type="ARBA" id="ARBA00022547"/>
    </source>
</evidence>
<organism evidence="17 18">
    <name type="scientific">Desulfurispira natronophila</name>
    <dbReference type="NCBI Taxonomy" id="682562"/>
    <lineage>
        <taxon>Bacteria</taxon>
        <taxon>Pseudomonadati</taxon>
        <taxon>Chrysiogenota</taxon>
        <taxon>Chrysiogenia</taxon>
        <taxon>Chrysiogenales</taxon>
        <taxon>Chrysiogenaceae</taxon>
        <taxon>Desulfurispira</taxon>
    </lineage>
</organism>
<dbReference type="InterPro" id="IPR038662">
    <property type="entry name" value="ATP_synth_F0_csu_sf"/>
</dbReference>
<dbReference type="AlphaFoldDB" id="A0A7W8DFW7"/>
<evidence type="ECO:0000256" key="12">
    <source>
        <dbReference type="ARBA" id="ARBA00023310"/>
    </source>
</evidence>
<reference evidence="17 18" key="1">
    <citation type="submission" date="2020-08" db="EMBL/GenBank/DDBJ databases">
        <title>Genomic Encyclopedia of Type Strains, Phase IV (KMG-IV): sequencing the most valuable type-strain genomes for metagenomic binning, comparative biology and taxonomic classification.</title>
        <authorList>
            <person name="Goeker M."/>
        </authorList>
    </citation>
    <scope>NUCLEOTIDE SEQUENCE [LARGE SCALE GENOMIC DNA]</scope>
    <source>
        <strain evidence="17 18">DSM 22071</strain>
    </source>
</reference>
<proteinExistence type="inferred from homology"/>
<dbReference type="GO" id="GO:0008289">
    <property type="term" value="F:lipid binding"/>
    <property type="evidence" value="ECO:0007669"/>
    <property type="project" value="UniProtKB-KW"/>
</dbReference>
<evidence type="ECO:0000256" key="8">
    <source>
        <dbReference type="ARBA" id="ARBA00022989"/>
    </source>
</evidence>
<comment type="subcellular location">
    <subcellularLocation>
        <location evidence="14">Cell membrane</location>
        <topology evidence="14">Multi-pass membrane protein</topology>
    </subcellularLocation>
    <subcellularLocation>
        <location evidence="1">Membrane</location>
        <topology evidence="1">Multi-pass membrane protein</topology>
    </subcellularLocation>
</comment>
<feature type="site" description="Reversibly protonated during proton transport" evidence="14">
    <location>
        <position position="87"/>
    </location>
</feature>
<keyword evidence="15" id="KW-0732">Signal</keyword>
<keyword evidence="3 14" id="KW-0813">Transport</keyword>
<keyword evidence="10 14" id="KW-0446">Lipid-binding</keyword>
<evidence type="ECO:0000256" key="4">
    <source>
        <dbReference type="ARBA" id="ARBA00022475"/>
    </source>
</evidence>
<comment type="function">
    <text evidence="13 14">F(1)F(0) ATP synthase produces ATP from ADP in the presence of a proton or sodium gradient. F-type ATPases consist of two structural domains, F(1) containing the extramembraneous catalytic core and F(0) containing the membrane proton channel, linked together by a central stalk and a peripheral stalk. During catalysis, ATP synthesis in the catalytic domain of F(1) is coupled via a rotary mechanism of the central stalk subunits to proton translocation.</text>
</comment>
<evidence type="ECO:0000256" key="6">
    <source>
        <dbReference type="ARBA" id="ARBA00022692"/>
    </source>
</evidence>
<dbReference type="GO" id="GO:0045259">
    <property type="term" value="C:proton-transporting ATP synthase complex"/>
    <property type="evidence" value="ECO:0007669"/>
    <property type="project" value="UniProtKB-KW"/>
</dbReference>
<dbReference type="PROSITE" id="PS00605">
    <property type="entry name" value="ATPASE_C"/>
    <property type="match status" value="1"/>
</dbReference>
<dbReference type="Gene3D" id="1.20.20.10">
    <property type="entry name" value="F1F0 ATP synthase subunit C"/>
    <property type="match status" value="1"/>
</dbReference>
<dbReference type="GO" id="GO:0033177">
    <property type="term" value="C:proton-transporting two-sector ATPase complex, proton-transporting domain"/>
    <property type="evidence" value="ECO:0007669"/>
    <property type="project" value="InterPro"/>
</dbReference>
<evidence type="ECO:0000313" key="18">
    <source>
        <dbReference type="Proteomes" id="UP000528322"/>
    </source>
</evidence>
<evidence type="ECO:0000256" key="10">
    <source>
        <dbReference type="ARBA" id="ARBA00023121"/>
    </source>
</evidence>
<dbReference type="HAMAP" id="MF_01396">
    <property type="entry name" value="ATP_synth_c_bact"/>
    <property type="match status" value="1"/>
</dbReference>
<protein>
    <recommendedName>
        <fullName evidence="14">ATP synthase subunit c</fullName>
    </recommendedName>
    <alternativeName>
        <fullName evidence="14">ATP synthase F(0) sector subunit c</fullName>
    </alternativeName>
    <alternativeName>
        <fullName evidence="14">F-type ATPase subunit c</fullName>
        <shortName evidence="14">F-ATPase subunit c</shortName>
    </alternativeName>
    <alternativeName>
        <fullName evidence="14">Lipid-binding protein</fullName>
    </alternativeName>
</protein>
<feature type="transmembrane region" description="Helical" evidence="14">
    <location>
        <begin position="31"/>
        <end position="54"/>
    </location>
</feature>
<evidence type="ECO:0000256" key="1">
    <source>
        <dbReference type="ARBA" id="ARBA00004141"/>
    </source>
</evidence>
<evidence type="ECO:0000256" key="3">
    <source>
        <dbReference type="ARBA" id="ARBA00022448"/>
    </source>
</evidence>
<dbReference type="InterPro" id="IPR002379">
    <property type="entry name" value="ATPase_proteolipid_c-like_dom"/>
</dbReference>
<dbReference type="InterPro" id="IPR020537">
    <property type="entry name" value="ATP_synth_F0_csu_DDCD_BS"/>
</dbReference>
<keyword evidence="9 14" id="KW-0406">Ion transport</keyword>
<sequence>MFKKILLTTAFVALASTAALAGEGAAGSAMVLTAIMIGAGIGMGLGALGTGIGMGSAIQGATEGIARNPNASGKIMTAMIIGLAMIESLAIYTLVIALILLFANPFEAAFLIG</sequence>
<gene>
    <name evidence="14" type="primary">atpE</name>
    <name evidence="17" type="ORF">HNR37_000063</name>
</gene>
<evidence type="ECO:0000256" key="13">
    <source>
        <dbReference type="ARBA" id="ARBA00025198"/>
    </source>
</evidence>
<feature type="domain" description="V-ATPase proteolipid subunit C-like" evidence="16">
    <location>
        <begin position="37"/>
        <end position="100"/>
    </location>
</feature>
<evidence type="ECO:0000256" key="15">
    <source>
        <dbReference type="SAM" id="SignalP"/>
    </source>
</evidence>
<keyword evidence="4 14" id="KW-1003">Cell membrane</keyword>
<accession>A0A7W8DFW7</accession>
<comment type="caution">
    <text evidence="17">The sequence shown here is derived from an EMBL/GenBank/DDBJ whole genome shotgun (WGS) entry which is preliminary data.</text>
</comment>
<keyword evidence="12 14" id="KW-0066">ATP synthesis</keyword>
<comment type="function">
    <text evidence="14">Key component of the F(0) channel; it plays a direct role in translocation across the membrane. A homomeric c-ring of between 10-14 subunits forms the central stalk rotor element with the F(1) delta and epsilon subunits.</text>
</comment>
<keyword evidence="7 14" id="KW-0375">Hydrogen ion transport</keyword>
<keyword evidence="18" id="KW-1185">Reference proteome</keyword>
<dbReference type="GO" id="GO:0005886">
    <property type="term" value="C:plasma membrane"/>
    <property type="evidence" value="ECO:0007669"/>
    <property type="project" value="UniProtKB-SubCell"/>
</dbReference>
<evidence type="ECO:0000256" key="14">
    <source>
        <dbReference type="HAMAP-Rule" id="MF_01396"/>
    </source>
</evidence>
<feature type="signal peptide" evidence="15">
    <location>
        <begin position="1"/>
        <end position="21"/>
    </location>
</feature>
<dbReference type="InterPro" id="IPR035921">
    <property type="entry name" value="F/V-ATP_Csub_sf"/>
</dbReference>
<evidence type="ECO:0000256" key="7">
    <source>
        <dbReference type="ARBA" id="ARBA00022781"/>
    </source>
</evidence>
<dbReference type="PRINTS" id="PR00124">
    <property type="entry name" value="ATPASEC"/>
</dbReference>
<evidence type="ECO:0000256" key="9">
    <source>
        <dbReference type="ARBA" id="ARBA00023065"/>
    </source>
</evidence>
<evidence type="ECO:0000259" key="16">
    <source>
        <dbReference type="Pfam" id="PF00137"/>
    </source>
</evidence>
<dbReference type="InterPro" id="IPR000454">
    <property type="entry name" value="ATP_synth_F0_csu"/>
</dbReference>
<dbReference type="InterPro" id="IPR005953">
    <property type="entry name" value="ATP_synth_csu_bac/chlpt"/>
</dbReference>
<dbReference type="GO" id="GO:0046933">
    <property type="term" value="F:proton-transporting ATP synthase activity, rotational mechanism"/>
    <property type="evidence" value="ECO:0007669"/>
    <property type="project" value="UniProtKB-UniRule"/>
</dbReference>
<name>A0A7W8DFW7_9BACT</name>
<dbReference type="CDD" id="cd18121">
    <property type="entry name" value="ATP-synt_Fo_c"/>
    <property type="match status" value="1"/>
</dbReference>
<keyword evidence="8 14" id="KW-1133">Transmembrane helix</keyword>
<keyword evidence="5 14" id="KW-0138">CF(0)</keyword>
<dbReference type="FunFam" id="1.20.20.10:FF:000004">
    <property type="entry name" value="ATP synthase subunit c"/>
    <property type="match status" value="1"/>
</dbReference>
<dbReference type="Pfam" id="PF00137">
    <property type="entry name" value="ATP-synt_C"/>
    <property type="match status" value="1"/>
</dbReference>
<dbReference type="SUPFAM" id="SSF81333">
    <property type="entry name" value="F1F0 ATP synthase subunit C"/>
    <property type="match status" value="1"/>
</dbReference>
<feature type="transmembrane region" description="Helical" evidence="14">
    <location>
        <begin position="75"/>
        <end position="103"/>
    </location>
</feature>
<comment type="similarity">
    <text evidence="2 14">Belongs to the ATPase C chain family.</text>
</comment>